<dbReference type="EMBL" id="QXTE01008609">
    <property type="protein sequence ID" value="TFJ95350.1"/>
    <property type="molecule type" value="Genomic_DNA"/>
</dbReference>
<protein>
    <submittedName>
        <fullName evidence="1">Beta-ketoadipyl CoA thiolase</fullName>
    </submittedName>
</protein>
<proteinExistence type="predicted"/>
<reference evidence="1 2" key="2">
    <citation type="submission" date="2019-04" db="EMBL/GenBank/DDBJ databases">
        <title>The genome sequence of big-headed turtle.</title>
        <authorList>
            <person name="Gong S."/>
        </authorList>
    </citation>
    <scope>NUCLEOTIDE SEQUENCE [LARGE SCALE GENOMIC DNA]</scope>
    <source>
        <strain evidence="1">DO16091913</strain>
        <tissue evidence="1">Muscle</tissue>
    </source>
</reference>
<keyword evidence="2" id="KW-1185">Reference proteome</keyword>
<dbReference type="STRING" id="55544.A0A4D9DDE9"/>
<dbReference type="OrthoDB" id="9428373at2759"/>
<reference evidence="1 2" key="1">
    <citation type="submission" date="2019-04" db="EMBL/GenBank/DDBJ databases">
        <title>Draft genome of the big-headed turtle Platysternon megacephalum.</title>
        <authorList>
            <person name="Gong S."/>
        </authorList>
    </citation>
    <scope>NUCLEOTIDE SEQUENCE [LARGE SCALE GENOMIC DNA]</scope>
    <source>
        <strain evidence="1">DO16091913</strain>
        <tissue evidence="1">Muscle</tissue>
    </source>
</reference>
<evidence type="ECO:0000313" key="1">
    <source>
        <dbReference type="EMBL" id="TFJ95350.1"/>
    </source>
</evidence>
<evidence type="ECO:0000313" key="2">
    <source>
        <dbReference type="Proteomes" id="UP000297703"/>
    </source>
</evidence>
<dbReference type="Proteomes" id="UP000297703">
    <property type="component" value="Unassembled WGS sequence"/>
</dbReference>
<comment type="caution">
    <text evidence="1">The sequence shown here is derived from an EMBL/GenBank/DDBJ whole genome shotgun (WGS) entry which is preliminary data.</text>
</comment>
<accession>A0A4D9DDE9</accession>
<sequence length="77" mass="8697">MQAASSDSACDSIMALNKGTQNYYNSTYRGRITLSDQLHFTVKNASEWMAGEYQVIKGLYQTCMARIYLTVTGKFPR</sequence>
<dbReference type="AlphaFoldDB" id="A0A4D9DDE9"/>
<organism evidence="1 2">
    <name type="scientific">Platysternon megacephalum</name>
    <name type="common">big-headed turtle</name>
    <dbReference type="NCBI Taxonomy" id="55544"/>
    <lineage>
        <taxon>Eukaryota</taxon>
        <taxon>Metazoa</taxon>
        <taxon>Chordata</taxon>
        <taxon>Craniata</taxon>
        <taxon>Vertebrata</taxon>
        <taxon>Euteleostomi</taxon>
        <taxon>Archelosauria</taxon>
        <taxon>Testudinata</taxon>
        <taxon>Testudines</taxon>
        <taxon>Cryptodira</taxon>
        <taxon>Durocryptodira</taxon>
        <taxon>Testudinoidea</taxon>
        <taxon>Platysternidae</taxon>
        <taxon>Platysternon</taxon>
    </lineage>
</organism>
<gene>
    <name evidence="1" type="ORF">DR999_PMT23125</name>
</gene>
<name>A0A4D9DDE9_9SAUR</name>